<evidence type="ECO:0000256" key="1">
    <source>
        <dbReference type="SAM" id="Phobius"/>
    </source>
</evidence>
<organism evidence="2 3">
    <name type="scientific">Ruminococcus flavefaciens</name>
    <dbReference type="NCBI Taxonomy" id="1265"/>
    <lineage>
        <taxon>Bacteria</taxon>
        <taxon>Bacillati</taxon>
        <taxon>Bacillota</taxon>
        <taxon>Clostridia</taxon>
        <taxon>Eubacteriales</taxon>
        <taxon>Oscillospiraceae</taxon>
        <taxon>Ruminococcus</taxon>
    </lineage>
</organism>
<evidence type="ECO:0000313" key="2">
    <source>
        <dbReference type="EMBL" id="PWJ14515.1"/>
    </source>
</evidence>
<dbReference type="OrthoDB" id="9900934at2"/>
<dbReference type="Proteomes" id="UP000245720">
    <property type="component" value="Unassembled WGS sequence"/>
</dbReference>
<proteinExistence type="predicted"/>
<accession>A0A315Y5M1</accession>
<keyword evidence="1" id="KW-0472">Membrane</keyword>
<protein>
    <submittedName>
        <fullName evidence="2">Uncharacterized protein</fullName>
    </submittedName>
</protein>
<reference evidence="2 3" key="1">
    <citation type="submission" date="2018-05" db="EMBL/GenBank/DDBJ databases">
        <title>The Hungate 1000. A catalogue of reference genomes from the rumen microbiome.</title>
        <authorList>
            <person name="Kelly W."/>
        </authorList>
    </citation>
    <scope>NUCLEOTIDE SEQUENCE [LARGE SCALE GENOMIC DNA]</scope>
    <source>
        <strain evidence="2 3">SAb67</strain>
    </source>
</reference>
<dbReference type="EMBL" id="QGDI01000002">
    <property type="protein sequence ID" value="PWJ14515.1"/>
    <property type="molecule type" value="Genomic_DNA"/>
</dbReference>
<feature type="transmembrane region" description="Helical" evidence="1">
    <location>
        <begin position="35"/>
        <end position="56"/>
    </location>
</feature>
<sequence>MTFRIRHETKTVLFIALAAMLLFFLFMFLSVISLFLIFVSTVFMAAALVCALLYFIEQAVGTSIIIEDSDITVKRLRKKNTIALSDIIDVRIEPYKRYRHPSRGATYTEFRMRMTIDVENGDAIVLTDKATVADNAAGFLTGRHKRLPDEDVPLYQAYQVIRSKLY</sequence>
<dbReference type="RefSeq" id="WP_109725394.1">
    <property type="nucleotide sequence ID" value="NZ_QGDI01000002.1"/>
</dbReference>
<dbReference type="AlphaFoldDB" id="A0A315Y5M1"/>
<keyword evidence="1" id="KW-1133">Transmembrane helix</keyword>
<evidence type="ECO:0000313" key="3">
    <source>
        <dbReference type="Proteomes" id="UP000245720"/>
    </source>
</evidence>
<name>A0A315Y5M1_RUMFL</name>
<gene>
    <name evidence="2" type="ORF">IE37_00499</name>
</gene>
<keyword evidence="1" id="KW-0812">Transmembrane</keyword>
<feature type="transmembrane region" description="Helical" evidence="1">
    <location>
        <begin position="12"/>
        <end position="29"/>
    </location>
</feature>
<comment type="caution">
    <text evidence="2">The sequence shown here is derived from an EMBL/GenBank/DDBJ whole genome shotgun (WGS) entry which is preliminary data.</text>
</comment>